<dbReference type="Pfam" id="PF08335">
    <property type="entry name" value="GlnD_UR_UTase"/>
    <property type="match status" value="2"/>
</dbReference>
<dbReference type="HOGENOM" id="CLU_006233_1_1_0"/>
<dbReference type="InterPro" id="IPR013546">
    <property type="entry name" value="PII_UdlTrfase/GS_AdlTrfase"/>
</dbReference>
<dbReference type="PANTHER" id="PTHR30621">
    <property type="entry name" value="GLUTAMINE SYNTHETASE ADENYLYLTRANSFERASE"/>
    <property type="match status" value="1"/>
</dbReference>
<dbReference type="InterPro" id="IPR002912">
    <property type="entry name" value="ACT_dom"/>
</dbReference>
<dbReference type="STRING" id="926569.ANT_13040"/>
<gene>
    <name evidence="8" type="primary">glnE</name>
    <name evidence="8" type="ordered locus">ANT_13040</name>
</gene>
<evidence type="ECO:0000313" key="8">
    <source>
        <dbReference type="EMBL" id="BAJ63338.1"/>
    </source>
</evidence>
<protein>
    <submittedName>
        <fullName evidence="8">Glutamate-ammonia-ligase adenylyltransferase</fullName>
        <ecNumber evidence="8">2.7.7.42</ecNumber>
    </submittedName>
</protein>
<keyword evidence="5" id="KW-0460">Magnesium</keyword>
<dbReference type="EC" id="2.7.7.42" evidence="8"/>
<dbReference type="PANTHER" id="PTHR30621:SF0">
    <property type="entry name" value="BIFUNCTIONAL GLUTAMINE SYNTHETASE ADENYLYLTRANSFERASE_ADENYLYL-REMOVING ENZYME"/>
    <property type="match status" value="1"/>
</dbReference>
<keyword evidence="1 8" id="KW-0808">Transferase</keyword>
<dbReference type="AlphaFoldDB" id="E8N4H4"/>
<keyword evidence="9" id="KW-1185">Reference proteome</keyword>
<dbReference type="InterPro" id="IPR023057">
    <property type="entry name" value="GlnE"/>
</dbReference>
<reference evidence="8 9" key="1">
    <citation type="submission" date="2010-12" db="EMBL/GenBank/DDBJ databases">
        <title>Whole genome sequence of Anaerolinea thermophila UNI-1.</title>
        <authorList>
            <person name="Narita-Yamada S."/>
            <person name="Kishi E."/>
            <person name="Watanabe Y."/>
            <person name="Takasaki K."/>
            <person name="Ankai A."/>
            <person name="Oguchi A."/>
            <person name="Fukui S."/>
            <person name="Takahashi M."/>
            <person name="Yashiro I."/>
            <person name="Hosoyama A."/>
            <person name="Sekiguchi Y."/>
            <person name="Hanada S."/>
            <person name="Fujita N."/>
        </authorList>
    </citation>
    <scope>NUCLEOTIDE SEQUENCE [LARGE SCALE GENOMIC DNA]</scope>
    <source>
        <strain evidence="9">DSM 14523 / JCM 11388 / NBRC 100420 / UNI-1</strain>
    </source>
</reference>
<organism evidence="8 9">
    <name type="scientific">Anaerolinea thermophila (strain DSM 14523 / JCM 11388 / NBRC 100420 / UNI-1)</name>
    <dbReference type="NCBI Taxonomy" id="926569"/>
    <lineage>
        <taxon>Bacteria</taxon>
        <taxon>Bacillati</taxon>
        <taxon>Chloroflexota</taxon>
        <taxon>Anaerolineae</taxon>
        <taxon>Anaerolineales</taxon>
        <taxon>Anaerolineaceae</taxon>
        <taxon>Anaerolinea</taxon>
    </lineage>
</organism>
<keyword evidence="2 8" id="KW-0548">Nucleotidyltransferase</keyword>
<dbReference type="SUPFAM" id="SSF55021">
    <property type="entry name" value="ACT-like"/>
    <property type="match status" value="1"/>
</dbReference>
<dbReference type="SUPFAM" id="SSF81593">
    <property type="entry name" value="Nucleotidyltransferase substrate binding subunit/domain"/>
    <property type="match status" value="2"/>
</dbReference>
<dbReference type="SUPFAM" id="SSF81301">
    <property type="entry name" value="Nucleotidyltransferase"/>
    <property type="match status" value="2"/>
</dbReference>
<dbReference type="Proteomes" id="UP000008922">
    <property type="component" value="Chromosome"/>
</dbReference>
<dbReference type="eggNOG" id="COG1391">
    <property type="taxonomic scope" value="Bacteria"/>
</dbReference>
<keyword evidence="3" id="KW-0547">Nucleotide-binding</keyword>
<accession>E8N4H4</accession>
<dbReference type="GO" id="GO:0008882">
    <property type="term" value="F:[glutamate-ammonia-ligase] adenylyltransferase activity"/>
    <property type="evidence" value="ECO:0007669"/>
    <property type="project" value="UniProtKB-EC"/>
</dbReference>
<dbReference type="InterPro" id="IPR043519">
    <property type="entry name" value="NT_sf"/>
</dbReference>
<dbReference type="InParanoid" id="E8N4H4"/>
<evidence type="ECO:0000256" key="2">
    <source>
        <dbReference type="ARBA" id="ARBA00022695"/>
    </source>
</evidence>
<dbReference type="eggNOG" id="COG2844">
    <property type="taxonomic scope" value="Bacteria"/>
</dbReference>
<dbReference type="GO" id="GO:0005524">
    <property type="term" value="F:ATP binding"/>
    <property type="evidence" value="ECO:0007669"/>
    <property type="project" value="UniProtKB-KW"/>
</dbReference>
<dbReference type="InterPro" id="IPR005190">
    <property type="entry name" value="GlnE_rpt_dom"/>
</dbReference>
<evidence type="ECO:0000256" key="1">
    <source>
        <dbReference type="ARBA" id="ARBA00022679"/>
    </source>
</evidence>
<dbReference type="Pfam" id="PF03710">
    <property type="entry name" value="GlnE"/>
    <property type="match status" value="2"/>
</dbReference>
<evidence type="ECO:0000313" key="9">
    <source>
        <dbReference type="Proteomes" id="UP000008922"/>
    </source>
</evidence>
<dbReference type="Pfam" id="PF24931">
    <property type="entry name" value="ACT_ACR9_3rd"/>
    <property type="match status" value="1"/>
</dbReference>
<evidence type="ECO:0000256" key="3">
    <source>
        <dbReference type="ARBA" id="ARBA00022741"/>
    </source>
</evidence>
<name>E8N4H4_ANATU</name>
<dbReference type="Gene3D" id="3.30.460.10">
    <property type="entry name" value="Beta Polymerase, domain 2"/>
    <property type="match status" value="2"/>
</dbReference>
<feature type="domain" description="ACT" evidence="7">
    <location>
        <begin position="684"/>
        <end position="763"/>
    </location>
</feature>
<evidence type="ECO:0000256" key="4">
    <source>
        <dbReference type="ARBA" id="ARBA00022840"/>
    </source>
</evidence>
<dbReference type="CDD" id="cd04873">
    <property type="entry name" value="ACT_UUR-ACR-like"/>
    <property type="match status" value="1"/>
</dbReference>
<proteinExistence type="predicted"/>
<keyword evidence="4" id="KW-0067">ATP-binding</keyword>
<dbReference type="CDD" id="cd05401">
    <property type="entry name" value="NT_GlnE_GlnD_like"/>
    <property type="match status" value="2"/>
</dbReference>
<dbReference type="EMBL" id="AP012029">
    <property type="protein sequence ID" value="BAJ63338.1"/>
    <property type="molecule type" value="Genomic_DNA"/>
</dbReference>
<dbReference type="Gene3D" id="1.20.120.330">
    <property type="entry name" value="Nucleotidyltransferases domain 2"/>
    <property type="match status" value="2"/>
</dbReference>
<keyword evidence="6" id="KW-0511">Multifunctional enzyme</keyword>
<evidence type="ECO:0000256" key="5">
    <source>
        <dbReference type="ARBA" id="ARBA00022842"/>
    </source>
</evidence>
<dbReference type="PROSITE" id="PS51671">
    <property type="entry name" value="ACT"/>
    <property type="match status" value="1"/>
</dbReference>
<dbReference type="InterPro" id="IPR045865">
    <property type="entry name" value="ACT-like_dom_sf"/>
</dbReference>
<evidence type="ECO:0000256" key="6">
    <source>
        <dbReference type="ARBA" id="ARBA00023268"/>
    </source>
</evidence>
<sequence>MLEKPSSRVGADEFVLSSPAQVSFLHILEFLKQYAIEESVLSHLMTVIEEQDDIERILTYFERLTSQPRSERLWFYLSQNLRVIEILTVLFSRSQFLSEILLRNPDLIFRLPSYRRMARPKSVEQFYSEAFAWLKENKEESLQWMNDLRRYQSAELLRIGICDLLDLYDLPAVTRQLSALADALIRLSLHLICENLNVPPEALTVIALGKLGGGELNYSSDIDLLFLTDSGDLERLQHVGERLIDVLSRVTEEGFLYRVDMRLRPWGRVGPLVSTIDGYLSYLKNHARPWEKQALLKARVISGSPQVKQKFIDGIHQTIFSHGVDEVRASVFAMKQRTEAVLKQKDQLWGEVKLGEGSVRDVEFTLQFLQLAYGPDEPEILTGNTLEGLVRLAALALIDPDEYRILSEGYIFLRTVEHYLQMMHYRQTHSLPNHPEALRKLARRLGYDGKNPEQVFLDRYEQHRKAIRAVFLKYVGNGHMSANSPVNSAQAENNGEQGEVTQHLNRMTVSYRETYTEAQIAQHARLARLLNEKIPCRVEAHPLEGNLWQVTIVALDVPGLFSIITGLLFVHGWNILSGDAFTYEALKNSAVMPSARDPRRKIVDVFIVQPVDYHKVDSSAWDEFSADLTTCLIQMRSGERREVMGDLTQRVAKCVRKPESLVQAPPLYPLEIVVDNDSSEHLTLLHIQSQDTVGFLYELTNALAITGIYIDRVRIETVNQRVRDVLYVTDLNGNKITSEEKLRELRTATVLIKHFTHLLPFSPNPENALLHFRDFMDQLLRRPNWTDEVASVERPEVLQALAQVLGVSDFLWEDFLRIQYTNLFPVVTDVQALGSVKSREKLQEEIGGILDELHHGAQAPDENAPWIEALNAWRDREMFRIDMRHILGHTKEFWDFASELTDLAEVVTNVTFHLCHEDLRSVYGTPLLDDGRICQMSVLGLGKFGGRELGFASDIELMFVYEGNGQTTGPKVISSAEFYEKLVEYFVKAMRSRREGIFEVDLRLRPYGKAGNLAVSLDAFRRYFSPSGPAWAYERQALVKMRPVAGDERLGETICRMRDEFIYRGEGFDVTAMRAMRERQIRHLVKGGTFNLKYSQGGLVDIEYLVQGLQMRYGAQYLEVRQTNTRDAMVALRKVGVISEEEYTRLRKAHTFLRWCIDSLRMVRGNARDVTLPLDGTEEYEFLAQRMRYGDDPQKLRKEVQRYSEDVRELNHRLLGGTP</sequence>
<dbReference type="GO" id="GO:0005829">
    <property type="term" value="C:cytosol"/>
    <property type="evidence" value="ECO:0007669"/>
    <property type="project" value="TreeGrafter"/>
</dbReference>
<evidence type="ECO:0000259" key="7">
    <source>
        <dbReference type="PROSITE" id="PS51671"/>
    </source>
</evidence>
<dbReference type="KEGG" id="atm:ANT_13040"/>
<dbReference type="GO" id="GO:0000820">
    <property type="term" value="P:regulation of glutamine family amino acid metabolic process"/>
    <property type="evidence" value="ECO:0007669"/>
    <property type="project" value="TreeGrafter"/>
</dbReference>